<sequence length="60" mass="6711">MSLRKLGGSYYNSNADVLITVFELSKTTDKNTTVCCIICELDDEDVGKVRSVTELDTNYK</sequence>
<dbReference type="EMBL" id="AZTB01000065">
    <property type="protein sequence ID" value="KGG79701.1"/>
    <property type="molecule type" value="Genomic_DNA"/>
</dbReference>
<accession>A0A096DK94</accession>
<protein>
    <submittedName>
        <fullName evidence="1">Uncharacterized protein</fullName>
    </submittedName>
</protein>
<name>A0A096DK94_9FIRM</name>
<comment type="caution">
    <text evidence="1">The sequence shown here is derived from an EMBL/GenBank/DDBJ whole genome shotgun (WGS) entry which is preliminary data.</text>
</comment>
<evidence type="ECO:0000313" key="2">
    <source>
        <dbReference type="Proteomes" id="UP000029622"/>
    </source>
</evidence>
<dbReference type="Proteomes" id="UP000029622">
    <property type="component" value="Unassembled WGS sequence"/>
</dbReference>
<evidence type="ECO:0000313" key="1">
    <source>
        <dbReference type="EMBL" id="KGG79701.1"/>
    </source>
</evidence>
<reference evidence="1 2" key="1">
    <citation type="submission" date="2013-12" db="EMBL/GenBank/DDBJ databases">
        <title>Draft genome sequence of Caloranaerobacter sp. H53214.</title>
        <authorList>
            <person name="Jiang L.J."/>
            <person name="Shao Z.Z."/>
            <person name="Long M.N."/>
        </authorList>
    </citation>
    <scope>NUCLEOTIDE SEQUENCE [LARGE SCALE GENOMIC DNA]</scope>
    <source>
        <strain evidence="1 2">H53214</strain>
    </source>
</reference>
<proteinExistence type="predicted"/>
<dbReference type="AlphaFoldDB" id="A0A096DK94"/>
<gene>
    <name evidence="1" type="ORF">Y919_10385</name>
</gene>
<organism evidence="1 2">
    <name type="scientific">Caloranaerobacter azorensis H53214</name>
    <dbReference type="NCBI Taxonomy" id="1156417"/>
    <lineage>
        <taxon>Bacteria</taxon>
        <taxon>Bacillati</taxon>
        <taxon>Bacillota</taxon>
        <taxon>Tissierellia</taxon>
        <taxon>Tissierellales</taxon>
        <taxon>Thermohalobacteraceae</taxon>
        <taxon>Caloranaerobacter</taxon>
    </lineage>
</organism>
<dbReference type="RefSeq" id="WP_035164516.1">
    <property type="nucleotide sequence ID" value="NZ_AZTB01000065.1"/>
</dbReference>